<organism evidence="1 2">
    <name type="scientific">Chelydra serpentina</name>
    <name type="common">Snapping turtle</name>
    <name type="synonym">Testudo serpentina</name>
    <dbReference type="NCBI Taxonomy" id="8475"/>
    <lineage>
        <taxon>Eukaryota</taxon>
        <taxon>Metazoa</taxon>
        <taxon>Chordata</taxon>
        <taxon>Craniata</taxon>
        <taxon>Vertebrata</taxon>
        <taxon>Euteleostomi</taxon>
        <taxon>Archelosauria</taxon>
        <taxon>Testudinata</taxon>
        <taxon>Testudines</taxon>
        <taxon>Cryptodira</taxon>
        <taxon>Durocryptodira</taxon>
        <taxon>Americhelydia</taxon>
        <taxon>Chelydroidea</taxon>
        <taxon>Chelydridae</taxon>
        <taxon>Chelydra</taxon>
    </lineage>
</organism>
<evidence type="ECO:0000313" key="2">
    <source>
        <dbReference type="Proteomes" id="UP000765507"/>
    </source>
</evidence>
<dbReference type="Gene3D" id="1.10.10.60">
    <property type="entry name" value="Homeodomain-like"/>
    <property type="match status" value="1"/>
</dbReference>
<keyword evidence="2" id="KW-1185">Reference proteome</keyword>
<reference evidence="1 2" key="1">
    <citation type="journal article" date="2020" name="G3 (Bethesda)">
        <title>Draft Genome of the Common Snapping Turtle, Chelydra serpentina, a Model for Phenotypic Plasticity in Reptiles.</title>
        <authorList>
            <person name="Das D."/>
            <person name="Singh S.K."/>
            <person name="Bierstedt J."/>
            <person name="Erickson A."/>
            <person name="Galli G.L.J."/>
            <person name="Crossley D.A. 2nd"/>
            <person name="Rhen T."/>
        </authorList>
    </citation>
    <scope>NUCLEOTIDE SEQUENCE [LARGE SCALE GENOMIC DNA]</scope>
    <source>
        <strain evidence="1">KW</strain>
    </source>
</reference>
<protein>
    <submittedName>
        <fullName evidence="1">Uncharacterized protein</fullName>
    </submittedName>
</protein>
<proteinExistence type="predicted"/>
<dbReference type="Proteomes" id="UP000765507">
    <property type="component" value="Unassembled WGS sequence"/>
</dbReference>
<accession>A0A8T1THP8</accession>
<sequence length="54" mass="6354">MQSQYVKRGPAWTKWKILDLIAVWGEESMQTELHSKRRNANKYAKISKGMMDRG</sequence>
<gene>
    <name evidence="1" type="ORF">G0U57_017472</name>
</gene>
<name>A0A8T1THP8_CHESE</name>
<comment type="caution">
    <text evidence="1">The sequence shown here is derived from an EMBL/GenBank/DDBJ whole genome shotgun (WGS) entry which is preliminary data.</text>
</comment>
<dbReference type="AlphaFoldDB" id="A0A8T1THP8"/>
<dbReference type="EMBL" id="JAHGAV010000005">
    <property type="protein sequence ID" value="KAG6940333.1"/>
    <property type="molecule type" value="Genomic_DNA"/>
</dbReference>
<dbReference type="OrthoDB" id="9050360at2759"/>
<evidence type="ECO:0000313" key="1">
    <source>
        <dbReference type="EMBL" id="KAG6940333.1"/>
    </source>
</evidence>
<feature type="non-terminal residue" evidence="1">
    <location>
        <position position="54"/>
    </location>
</feature>